<gene>
    <name evidence="3" type="ORF">GIW75_18135</name>
</gene>
<evidence type="ECO:0000256" key="2">
    <source>
        <dbReference type="SAM" id="MobiDB-lite"/>
    </source>
</evidence>
<dbReference type="RefSeq" id="WP_236300027.1">
    <property type="nucleotide sequence ID" value="NZ_WKEB01000045.1"/>
</dbReference>
<keyword evidence="4" id="KW-1185">Reference proteome</keyword>
<reference evidence="3 4" key="1">
    <citation type="submission" date="2019-11" db="EMBL/GenBank/DDBJ databases">
        <title>Epiphytic Pseudomonas syringae from cherry orchards.</title>
        <authorList>
            <person name="Hulin M.T."/>
        </authorList>
    </citation>
    <scope>NUCLEOTIDE SEQUENCE [LARGE SCALE GENOMIC DNA]</scope>
    <source>
        <strain evidence="3 4">PA-6-9F</strain>
    </source>
</reference>
<dbReference type="AlphaFoldDB" id="A0AAW5A8V8"/>
<sequence>MLEVKDGAEAAFREAFCRLKNGNPRVVDSKSPVSQNNVAKEAGRDPSALRKSRYPLLISEIQDWISKNRQPSEEKRVSDQLRLRVNTLQQRISQLEADRDLSQSLLLEAHDRIIELSRQNEILISSSPPANVHRLKV</sequence>
<evidence type="ECO:0000313" key="4">
    <source>
        <dbReference type="Proteomes" id="UP000814172"/>
    </source>
</evidence>
<feature type="region of interest" description="Disordered" evidence="2">
    <location>
        <begin position="27"/>
        <end position="46"/>
    </location>
</feature>
<dbReference type="Proteomes" id="UP000814172">
    <property type="component" value="Unassembled WGS sequence"/>
</dbReference>
<accession>A0AAW5A8V8</accession>
<feature type="coiled-coil region" evidence="1">
    <location>
        <begin position="78"/>
        <end position="105"/>
    </location>
</feature>
<dbReference type="EMBL" id="WKEW01000066">
    <property type="protein sequence ID" value="MCF5058864.1"/>
    <property type="molecule type" value="Genomic_DNA"/>
</dbReference>
<evidence type="ECO:0000313" key="3">
    <source>
        <dbReference type="EMBL" id="MCF5058864.1"/>
    </source>
</evidence>
<organism evidence="3 4">
    <name type="scientific">Pseudomonas proteolytica</name>
    <dbReference type="NCBI Taxonomy" id="219574"/>
    <lineage>
        <taxon>Bacteria</taxon>
        <taxon>Pseudomonadati</taxon>
        <taxon>Pseudomonadota</taxon>
        <taxon>Gammaproteobacteria</taxon>
        <taxon>Pseudomonadales</taxon>
        <taxon>Pseudomonadaceae</taxon>
        <taxon>Pseudomonas</taxon>
    </lineage>
</organism>
<keyword evidence="1" id="KW-0175">Coiled coil</keyword>
<name>A0AAW5A8V8_9PSED</name>
<comment type="caution">
    <text evidence="3">The sequence shown here is derived from an EMBL/GenBank/DDBJ whole genome shotgun (WGS) entry which is preliminary data.</text>
</comment>
<protein>
    <submittedName>
        <fullName evidence="3">Uncharacterized protein</fullName>
    </submittedName>
</protein>
<evidence type="ECO:0000256" key="1">
    <source>
        <dbReference type="SAM" id="Coils"/>
    </source>
</evidence>
<proteinExistence type="predicted"/>